<reference evidence="2" key="1">
    <citation type="journal article" date="2019" name="Int. J. Syst. Evol. Microbiol.">
        <title>The Global Catalogue of Microorganisms (GCM) 10K type strain sequencing project: providing services to taxonomists for standard genome sequencing and annotation.</title>
        <authorList>
            <consortium name="The Broad Institute Genomics Platform"/>
            <consortium name="The Broad Institute Genome Sequencing Center for Infectious Disease"/>
            <person name="Wu L."/>
            <person name="Ma J."/>
        </authorList>
    </citation>
    <scope>NUCLEOTIDE SEQUENCE [LARGE SCALE GENOMIC DNA]</scope>
    <source>
        <strain evidence="2">KCTC 42423</strain>
    </source>
</reference>
<proteinExistence type="predicted"/>
<keyword evidence="2" id="KW-1185">Reference proteome</keyword>
<evidence type="ECO:0000313" key="1">
    <source>
        <dbReference type="EMBL" id="MFD2589702.1"/>
    </source>
</evidence>
<accession>A0ABW5N275</accession>
<dbReference type="Proteomes" id="UP001597459">
    <property type="component" value="Unassembled WGS sequence"/>
</dbReference>
<organism evidence="1 2">
    <name type="scientific">Aquimarina hainanensis</name>
    <dbReference type="NCBI Taxonomy" id="1578017"/>
    <lineage>
        <taxon>Bacteria</taxon>
        <taxon>Pseudomonadati</taxon>
        <taxon>Bacteroidota</taxon>
        <taxon>Flavobacteriia</taxon>
        <taxon>Flavobacteriales</taxon>
        <taxon>Flavobacteriaceae</taxon>
        <taxon>Aquimarina</taxon>
    </lineage>
</organism>
<comment type="caution">
    <text evidence="1">The sequence shown here is derived from an EMBL/GenBank/DDBJ whole genome shotgun (WGS) entry which is preliminary data.</text>
</comment>
<name>A0ABW5N275_9FLAO</name>
<protein>
    <submittedName>
        <fullName evidence="1">Uncharacterized protein</fullName>
    </submittedName>
</protein>
<dbReference type="EMBL" id="JBHULX010000001">
    <property type="protein sequence ID" value="MFD2589702.1"/>
    <property type="molecule type" value="Genomic_DNA"/>
</dbReference>
<dbReference type="RefSeq" id="WP_378258368.1">
    <property type="nucleotide sequence ID" value="NZ_JBHSJV010000001.1"/>
</dbReference>
<evidence type="ECO:0000313" key="2">
    <source>
        <dbReference type="Proteomes" id="UP001597459"/>
    </source>
</evidence>
<sequence length="78" mass="9078">MFPCFGIEKNIDDWLSTIEKELVVNKIIDNKNSEIYLDLHLISIFNAYDSEFDYSQRETVNQIYNDNGITINTRSAIA</sequence>
<gene>
    <name evidence="1" type="ORF">ACFSTE_02600</name>
</gene>